<gene>
    <name evidence="2" type="ORF">LQ327_19345</name>
</gene>
<dbReference type="Gene3D" id="3.40.50.300">
    <property type="entry name" value="P-loop containing nucleotide triphosphate hydrolases"/>
    <property type="match status" value="1"/>
</dbReference>
<keyword evidence="3" id="KW-1185">Reference proteome</keyword>
<evidence type="ECO:0000313" key="3">
    <source>
        <dbReference type="Proteomes" id="UP001199469"/>
    </source>
</evidence>
<dbReference type="InterPro" id="IPR027417">
    <property type="entry name" value="P-loop_NTPase"/>
</dbReference>
<evidence type="ECO:0000259" key="1">
    <source>
        <dbReference type="Pfam" id="PF01926"/>
    </source>
</evidence>
<feature type="domain" description="G" evidence="1">
    <location>
        <begin position="44"/>
        <end position="182"/>
    </location>
</feature>
<organism evidence="2 3">
    <name type="scientific">Actinomycetospora endophytica</name>
    <dbReference type="NCBI Taxonomy" id="2291215"/>
    <lineage>
        <taxon>Bacteria</taxon>
        <taxon>Bacillati</taxon>
        <taxon>Actinomycetota</taxon>
        <taxon>Actinomycetes</taxon>
        <taxon>Pseudonocardiales</taxon>
        <taxon>Pseudonocardiaceae</taxon>
        <taxon>Actinomycetospora</taxon>
    </lineage>
</organism>
<name>A0ABS8PBD5_9PSEU</name>
<dbReference type="EMBL" id="JAJNDB010000004">
    <property type="protein sequence ID" value="MCD2195528.1"/>
    <property type="molecule type" value="Genomic_DNA"/>
</dbReference>
<dbReference type="SUPFAM" id="SSF52540">
    <property type="entry name" value="P-loop containing nucleoside triphosphate hydrolases"/>
    <property type="match status" value="1"/>
</dbReference>
<reference evidence="2 3" key="1">
    <citation type="submission" date="2021-11" db="EMBL/GenBank/DDBJ databases">
        <title>Draft genome sequence of Actinomycetospora sp. SF1 isolated from the rhizosphere soil.</title>
        <authorList>
            <person name="Duangmal K."/>
            <person name="Chantavorakit T."/>
        </authorList>
    </citation>
    <scope>NUCLEOTIDE SEQUENCE [LARGE SCALE GENOMIC DNA]</scope>
    <source>
        <strain evidence="2 3">TBRC 5722</strain>
    </source>
</reference>
<dbReference type="InterPro" id="IPR006073">
    <property type="entry name" value="GTP-bd"/>
</dbReference>
<accession>A0ABS8PBD5</accession>
<dbReference type="Pfam" id="PF01926">
    <property type="entry name" value="MMR_HSR1"/>
    <property type="match status" value="1"/>
</dbReference>
<sequence>MSPEATGVVPAVGALLAEAVRVYAGSPAERELRAVAARIREPLRVAIAGRVKAGKSTLLNALVGQELAATDAGECTRLVTWYVDGTAYRVDLQPYRGAPRQLPFRQRHGSLDIDLGDVRAEQVERLIVTWPSPMLRRTTLIDTPGIGSVNTEVSDRSERVLAPEDGEVTAADAVVYLMRHAHGDDVRFLEAFRDGAVDRRTVNTIAVLSRCDEIGHARPDALTTAARIADRYRLDPRVRALCQTVVPVAGLLASSAASLREAEYRAVVALAAAEDTDRMLLSAARFESADSDTVSTTERTTLLARYGMFGVRTAIRLVREGGVTNATDLARELTKASGMRELQHLLATQFGARADVLKARSALSALDGVIRRHPVPAARGLVHQVERVQSGAHEFAEIALIDDLRSRRVLLPESELHDAERLLGGEGMDAATRLGLDAQADGETVRRVAAEQHLRWQRRAENPAATRERAQAARVLVRTCEGILSRRPAEYSAAAPAPGGVGRYS</sequence>
<evidence type="ECO:0000313" key="2">
    <source>
        <dbReference type="EMBL" id="MCD2195528.1"/>
    </source>
</evidence>
<comment type="caution">
    <text evidence="2">The sequence shown here is derived from an EMBL/GenBank/DDBJ whole genome shotgun (WGS) entry which is preliminary data.</text>
</comment>
<dbReference type="RefSeq" id="WP_230736707.1">
    <property type="nucleotide sequence ID" value="NZ_JAJNDB010000004.1"/>
</dbReference>
<dbReference type="Proteomes" id="UP001199469">
    <property type="component" value="Unassembled WGS sequence"/>
</dbReference>
<proteinExistence type="predicted"/>
<protein>
    <submittedName>
        <fullName evidence="2">Dynamin family protein</fullName>
    </submittedName>
</protein>